<accession>A0A1W0WAL5</accession>
<dbReference type="EMBL" id="MTYJ01000150">
    <property type="protein sequence ID" value="OQV12249.1"/>
    <property type="molecule type" value="Genomic_DNA"/>
</dbReference>
<dbReference type="SUPFAM" id="SSF111126">
    <property type="entry name" value="Ligand-binding domain in the NO signalling and Golgi transport"/>
    <property type="match status" value="1"/>
</dbReference>
<reference evidence="3" key="1">
    <citation type="submission" date="2017-01" db="EMBL/GenBank/DDBJ databases">
        <title>Comparative genomics of anhydrobiosis in the tardigrade Hypsibius dujardini.</title>
        <authorList>
            <person name="Yoshida Y."/>
            <person name="Koutsovoulos G."/>
            <person name="Laetsch D."/>
            <person name="Stevens L."/>
            <person name="Kumar S."/>
            <person name="Horikawa D."/>
            <person name="Ishino K."/>
            <person name="Komine S."/>
            <person name="Tomita M."/>
            <person name="Blaxter M."/>
            <person name="Arakawa K."/>
        </authorList>
    </citation>
    <scope>NUCLEOTIDE SEQUENCE [LARGE SCALE GENOMIC DNA]</scope>
    <source>
        <strain evidence="3">Z151</strain>
    </source>
</reference>
<evidence type="ECO:0000313" key="2">
    <source>
        <dbReference type="EMBL" id="OQV12249.1"/>
    </source>
</evidence>
<evidence type="ECO:0000313" key="3">
    <source>
        <dbReference type="Proteomes" id="UP000192578"/>
    </source>
</evidence>
<dbReference type="PANTHER" id="PTHR45655">
    <property type="entry name" value="GUANYLATE CYCLASE SOLUBLE SUBUNIT BETA-2"/>
    <property type="match status" value="1"/>
</dbReference>
<dbReference type="GO" id="GO:0070482">
    <property type="term" value="P:response to oxygen levels"/>
    <property type="evidence" value="ECO:0007669"/>
    <property type="project" value="TreeGrafter"/>
</dbReference>
<name>A0A1W0WAL5_HYPEX</name>
<dbReference type="AlphaFoldDB" id="A0A1W0WAL5"/>
<dbReference type="Gene3D" id="3.90.1520.10">
    <property type="entry name" value="H-NOX domain"/>
    <property type="match status" value="1"/>
</dbReference>
<dbReference type="Proteomes" id="UP000192578">
    <property type="component" value="Unassembled WGS sequence"/>
</dbReference>
<comment type="caution">
    <text evidence="2">The sequence shown here is derived from an EMBL/GenBank/DDBJ whole genome shotgun (WGS) entry which is preliminary data.</text>
</comment>
<organism evidence="2 3">
    <name type="scientific">Hypsibius exemplaris</name>
    <name type="common">Freshwater tardigrade</name>
    <dbReference type="NCBI Taxonomy" id="2072580"/>
    <lineage>
        <taxon>Eukaryota</taxon>
        <taxon>Metazoa</taxon>
        <taxon>Ecdysozoa</taxon>
        <taxon>Tardigrada</taxon>
        <taxon>Eutardigrada</taxon>
        <taxon>Parachela</taxon>
        <taxon>Hypsibioidea</taxon>
        <taxon>Hypsibiidae</taxon>
        <taxon>Hypsibius</taxon>
    </lineage>
</organism>
<dbReference type="Pfam" id="PF07700">
    <property type="entry name" value="HNOB"/>
    <property type="match status" value="1"/>
</dbReference>
<feature type="domain" description="Heme NO-binding" evidence="1">
    <location>
        <begin position="2"/>
        <end position="138"/>
    </location>
</feature>
<dbReference type="GO" id="GO:0020037">
    <property type="term" value="F:heme binding"/>
    <property type="evidence" value="ECO:0007669"/>
    <property type="project" value="InterPro"/>
</dbReference>
<proteinExistence type="predicted"/>
<protein>
    <submittedName>
        <fullName evidence="2">Soluble guanylate cyclase 88E</fullName>
    </submittedName>
</protein>
<dbReference type="OrthoDB" id="6127067at2759"/>
<dbReference type="PANTHER" id="PTHR45655:SF10">
    <property type="entry name" value="SOLUBLE GUANYLATE CYCLASE 88E"/>
    <property type="match status" value="1"/>
</dbReference>
<dbReference type="InterPro" id="IPR038158">
    <property type="entry name" value="H-NOX_domain_sf"/>
</dbReference>
<gene>
    <name evidence="2" type="ORF">BV898_13511</name>
</gene>
<sequence>MYGLVIESIVAYIRKTYGDDKWMEIRKHGKVEQHSFSTHLIYPETTIPRLVETAAQLCGVTREDLLTDFGRFFVTFVSQYGYDKILRVLGRHMRDFLNGLDNLHEYMRFSYPKLRPPSFFVEKETEHGLVLHYRSKRRYGGSCSKT</sequence>
<dbReference type="InterPro" id="IPR024096">
    <property type="entry name" value="NO_sig/Golgi_transp_ligand-bd"/>
</dbReference>
<dbReference type="GO" id="GO:0004383">
    <property type="term" value="F:guanylate cyclase activity"/>
    <property type="evidence" value="ECO:0007669"/>
    <property type="project" value="TreeGrafter"/>
</dbReference>
<evidence type="ECO:0000259" key="1">
    <source>
        <dbReference type="Pfam" id="PF07700"/>
    </source>
</evidence>
<dbReference type="GO" id="GO:0008074">
    <property type="term" value="C:guanylate cyclase complex, soluble"/>
    <property type="evidence" value="ECO:0007669"/>
    <property type="project" value="TreeGrafter"/>
</dbReference>
<keyword evidence="3" id="KW-1185">Reference proteome</keyword>
<dbReference type="GO" id="GO:0038060">
    <property type="term" value="P:nitric oxide-cGMP-mediated signaling"/>
    <property type="evidence" value="ECO:0007669"/>
    <property type="project" value="TreeGrafter"/>
</dbReference>
<dbReference type="InterPro" id="IPR011644">
    <property type="entry name" value="Heme_NO-bd"/>
</dbReference>